<dbReference type="Gene3D" id="3.30.470.30">
    <property type="entry name" value="DNA ligase/mRNA capping enzyme"/>
    <property type="match status" value="1"/>
</dbReference>
<keyword evidence="1" id="KW-0378">Hydrolase</keyword>
<evidence type="ECO:0000313" key="4">
    <source>
        <dbReference type="Proteomes" id="UP001412239"/>
    </source>
</evidence>
<dbReference type="Gene3D" id="3.40.50.300">
    <property type="entry name" value="P-loop containing nucleotide triphosphate hydrolases"/>
    <property type="match status" value="1"/>
</dbReference>
<dbReference type="SUPFAM" id="SSF52799">
    <property type="entry name" value="(Phosphotyrosine protein) phosphatases II"/>
    <property type="match status" value="1"/>
</dbReference>
<dbReference type="InterPro" id="IPR027417">
    <property type="entry name" value="P-loop_NTPase"/>
</dbReference>
<dbReference type="Pfam" id="PF13671">
    <property type="entry name" value="AAA_33"/>
    <property type="match status" value="1"/>
</dbReference>
<feature type="domain" description="Tyrosine specific protein phosphatases" evidence="2">
    <location>
        <begin position="382"/>
        <end position="467"/>
    </location>
</feature>
<dbReference type="GO" id="GO:0016791">
    <property type="term" value="F:phosphatase activity"/>
    <property type="evidence" value="ECO:0007669"/>
    <property type="project" value="UniProtKB-ARBA"/>
</dbReference>
<dbReference type="InterPro" id="IPR052732">
    <property type="entry name" value="Cell-binding_unc_protein"/>
</dbReference>
<name>A0A292PRI0_9PEZI</name>
<dbReference type="InterPro" id="IPR003595">
    <property type="entry name" value="Tyr_Pase_cat"/>
</dbReference>
<reference evidence="3" key="1">
    <citation type="submission" date="2015-10" db="EMBL/GenBank/DDBJ databases">
        <authorList>
            <person name="Regsiter A."/>
            <person name="william w."/>
        </authorList>
    </citation>
    <scope>NUCLEOTIDE SEQUENCE</scope>
    <source>
        <strain evidence="3">Montdore</strain>
    </source>
</reference>
<proteinExistence type="predicted"/>
<evidence type="ECO:0000313" key="3">
    <source>
        <dbReference type="EMBL" id="CUS10242.1"/>
    </source>
</evidence>
<dbReference type="InterPro" id="IPR021122">
    <property type="entry name" value="RNA_ligase_dom_REL/Rnl2"/>
</dbReference>
<sequence length="906" mass="99440">MASSLAPHLFTPLRLVPTPTNIRGVTMLTSPSITHLSDLFHAESKIQKNPQPPHITLVIKSERRALPDDALATLSEIDTSKIYPLGVSNHSGVTFIPVLWTAGNTWRVKHRLPVKDFHITLSAKDEHGIDKSIYSIAAGEVEGSDFVNGVSVPKGLGVEVLDQLCLSSHIRIEEVASQLGWAEYIITSHPESERGYLRLADLAYKNAWWKMAMLSYYTAFTRSSPLDGAAGKRREYYLRKIVSCGEHTEFGPFLTEDELGRISAVLSSSQVKDSLLQPWSPTSGLELPEVQPGSAATTRIRYRIPPGPELPQLPRFFSWLVPFAVAGMSSPRSEEDIRHLSSMGITHVVTLTSETPLAKSWFNVRIRNTLIPVENYYPPTTQQTDRALRIILEEPFQNPDSPGATLVHCGGGKGRAGTVLACYLALFGFTPPRLTSAKAPPKFSAKQAIALLRTLRNGSVETDRQEKFIETYISTAWKRYGRGEPLIGDGGLVPEPSSGALKITGDIIDPDMILLIGLPGAGKSEFTRLCRLRNPALTVLSPDAITQESPSTMSSASARNVCECAIGAFKRGTVSGGHRKVLLLDRCNPTSSERESWVKVFTAGGKVVAVFLDYPPELCRSRAENRESHPTLPPHRAEMAIASMRAAMQVPTLAEGYSGIARVTSIPSARELADRLLGPLSMRKFPRTRHLLNLGGATRDDLIIPETDLPRYFSRSVTIEEKIDGANLGFSLSSDLSVLVQNRSHYVSSSEAAQFAQLDRWLGSHGPALISVLHRDPTLPERFILFGEWAAALHTVPYTTLPDVFLAFDLYDRLEDRFATPGILRGVLSGSGIHAVPILWEGGVLDEGELLKFLDRKSTFGEEVVEGVVVRWDSGERAKVVRSGFVAGRHWSKNMMVKNGVVGISE</sequence>
<dbReference type="InterPro" id="IPR029021">
    <property type="entry name" value="Prot-tyrosine_phosphatase-like"/>
</dbReference>
<organism evidence="3 4">
    <name type="scientific">Tuber aestivum</name>
    <name type="common">summer truffle</name>
    <dbReference type="NCBI Taxonomy" id="59557"/>
    <lineage>
        <taxon>Eukaryota</taxon>
        <taxon>Fungi</taxon>
        <taxon>Dikarya</taxon>
        <taxon>Ascomycota</taxon>
        <taxon>Pezizomycotina</taxon>
        <taxon>Pezizomycetes</taxon>
        <taxon>Pezizales</taxon>
        <taxon>Tuberaceae</taxon>
        <taxon>Tuber</taxon>
    </lineage>
</organism>
<dbReference type="InterPro" id="IPR057023">
    <property type="entry name" value="PTP-SAK"/>
</dbReference>
<protein>
    <recommendedName>
        <fullName evidence="2">Tyrosine specific protein phosphatases domain-containing protein</fullName>
    </recommendedName>
</protein>
<dbReference type="InterPro" id="IPR000387">
    <property type="entry name" value="Tyr_Pase_dom"/>
</dbReference>
<dbReference type="CDD" id="cd14504">
    <property type="entry name" value="DUSP23"/>
    <property type="match status" value="1"/>
</dbReference>
<gene>
    <name evidence="3" type="ORF">GSTUAT00005612001</name>
</gene>
<dbReference type="Pfam" id="PF09414">
    <property type="entry name" value="RNA_ligase"/>
    <property type="match status" value="1"/>
</dbReference>
<accession>A0A292PRI0</accession>
<dbReference type="PROSITE" id="PS50056">
    <property type="entry name" value="TYR_PHOSPHATASE_2"/>
    <property type="match status" value="1"/>
</dbReference>
<keyword evidence="4" id="KW-1185">Reference proteome</keyword>
<dbReference type="Proteomes" id="UP001412239">
    <property type="component" value="Unassembled WGS sequence"/>
</dbReference>
<dbReference type="InterPro" id="IPR054498">
    <property type="entry name" value="2H-SAK"/>
</dbReference>
<dbReference type="PANTHER" id="PTHR43883:SF1">
    <property type="entry name" value="GLUCONOKINASE"/>
    <property type="match status" value="1"/>
</dbReference>
<dbReference type="PANTHER" id="PTHR43883">
    <property type="entry name" value="SLR0207 PROTEIN"/>
    <property type="match status" value="1"/>
</dbReference>
<dbReference type="SUPFAM" id="SSF56091">
    <property type="entry name" value="DNA ligase/mRNA capping enzyme, catalytic domain"/>
    <property type="match status" value="1"/>
</dbReference>
<dbReference type="Pfam" id="PF22547">
    <property type="entry name" value="2H-SAK"/>
    <property type="match status" value="1"/>
</dbReference>
<dbReference type="Pfam" id="PF22784">
    <property type="entry name" value="PTP-SAK"/>
    <property type="match status" value="1"/>
</dbReference>
<dbReference type="GO" id="GO:0140096">
    <property type="term" value="F:catalytic activity, acting on a protein"/>
    <property type="evidence" value="ECO:0007669"/>
    <property type="project" value="UniProtKB-ARBA"/>
</dbReference>
<dbReference type="EMBL" id="LN891051">
    <property type="protein sequence ID" value="CUS10242.1"/>
    <property type="molecule type" value="Genomic_DNA"/>
</dbReference>
<dbReference type="SMART" id="SM00404">
    <property type="entry name" value="PTPc_motif"/>
    <property type="match status" value="1"/>
</dbReference>
<evidence type="ECO:0000256" key="1">
    <source>
        <dbReference type="ARBA" id="ARBA00022801"/>
    </source>
</evidence>
<dbReference type="Gene3D" id="3.90.190.10">
    <property type="entry name" value="Protein tyrosine phosphatase superfamily"/>
    <property type="match status" value="1"/>
</dbReference>
<dbReference type="AlphaFoldDB" id="A0A292PRI0"/>
<evidence type="ECO:0000259" key="2">
    <source>
        <dbReference type="PROSITE" id="PS50056"/>
    </source>
</evidence>
<dbReference type="SUPFAM" id="SSF52540">
    <property type="entry name" value="P-loop containing nucleoside triphosphate hydrolases"/>
    <property type="match status" value="1"/>
</dbReference>